<proteinExistence type="inferred from homology"/>
<comment type="similarity">
    <text evidence="1">Belongs to the short-chain dehydrogenases/reductases (SDR) family.</text>
</comment>
<dbReference type="RefSeq" id="WP_307275594.1">
    <property type="nucleotide sequence ID" value="NZ_JAUSVX010000007.1"/>
</dbReference>
<evidence type="ECO:0000313" key="3">
    <source>
        <dbReference type="Proteomes" id="UP001242480"/>
    </source>
</evidence>
<protein>
    <submittedName>
        <fullName evidence="2">NAD(P)-dependent dehydrogenase (Short-subunit alcohol dehydrogenase family)</fullName>
    </submittedName>
</protein>
<dbReference type="Proteomes" id="UP001242480">
    <property type="component" value="Unassembled WGS sequence"/>
</dbReference>
<dbReference type="Pfam" id="PF13561">
    <property type="entry name" value="adh_short_C2"/>
    <property type="match status" value="1"/>
</dbReference>
<dbReference type="PRINTS" id="PR00081">
    <property type="entry name" value="GDHRDH"/>
</dbReference>
<dbReference type="InterPro" id="IPR002347">
    <property type="entry name" value="SDR_fam"/>
</dbReference>
<keyword evidence="3" id="KW-1185">Reference proteome</keyword>
<dbReference type="EMBL" id="JAUSVX010000007">
    <property type="protein sequence ID" value="MDQ0471058.1"/>
    <property type="molecule type" value="Genomic_DNA"/>
</dbReference>
<evidence type="ECO:0000256" key="1">
    <source>
        <dbReference type="ARBA" id="ARBA00006484"/>
    </source>
</evidence>
<name>A0ABU0JCE7_9HYPH</name>
<reference evidence="2 3" key="1">
    <citation type="submission" date="2023-07" db="EMBL/GenBank/DDBJ databases">
        <title>Genomic Encyclopedia of Type Strains, Phase IV (KMG-IV): sequencing the most valuable type-strain genomes for metagenomic binning, comparative biology and taxonomic classification.</title>
        <authorList>
            <person name="Goeker M."/>
        </authorList>
    </citation>
    <scope>NUCLEOTIDE SEQUENCE [LARGE SCALE GENOMIC DNA]</scope>
    <source>
        <strain evidence="2 3">DSM 19619</strain>
    </source>
</reference>
<sequence length="235" mass="25166">MTLITGASRGIGLAIAERLVADGHEVIHLSRSRARGCPGMWYAVDLSDEVATERVLAEVTQRHRIDNLVNNAAAVSVSGIDDLSWPDLRRLIELNVRAVLQCIQAVTPQMRQRRHGRIVNLGSRAALGKTHRTLYGMTKAGVIGLSRSLALELAPDGITLNAVSPGPIETEMFRQNSKADDPAVQHLTRSIPVGRMGRPEDVAAAVAFFLQADAGFITGQNLYVCGGLSLGAASI</sequence>
<gene>
    <name evidence="2" type="ORF">QO011_004077</name>
</gene>
<organism evidence="2 3">
    <name type="scientific">Labrys wisconsinensis</name>
    <dbReference type="NCBI Taxonomy" id="425677"/>
    <lineage>
        <taxon>Bacteria</taxon>
        <taxon>Pseudomonadati</taxon>
        <taxon>Pseudomonadota</taxon>
        <taxon>Alphaproteobacteria</taxon>
        <taxon>Hyphomicrobiales</taxon>
        <taxon>Xanthobacteraceae</taxon>
        <taxon>Labrys</taxon>
    </lineage>
</organism>
<dbReference type="Gene3D" id="3.40.50.720">
    <property type="entry name" value="NAD(P)-binding Rossmann-like Domain"/>
    <property type="match status" value="1"/>
</dbReference>
<dbReference type="InterPro" id="IPR036291">
    <property type="entry name" value="NAD(P)-bd_dom_sf"/>
</dbReference>
<dbReference type="PANTHER" id="PTHR42760:SF129">
    <property type="entry name" value="OXIDOREDUCTASE"/>
    <property type="match status" value="1"/>
</dbReference>
<dbReference type="SUPFAM" id="SSF51735">
    <property type="entry name" value="NAD(P)-binding Rossmann-fold domains"/>
    <property type="match status" value="1"/>
</dbReference>
<accession>A0ABU0JCE7</accession>
<dbReference type="PANTHER" id="PTHR42760">
    <property type="entry name" value="SHORT-CHAIN DEHYDROGENASES/REDUCTASES FAMILY MEMBER"/>
    <property type="match status" value="1"/>
</dbReference>
<evidence type="ECO:0000313" key="2">
    <source>
        <dbReference type="EMBL" id="MDQ0471058.1"/>
    </source>
</evidence>
<dbReference type="CDD" id="cd05233">
    <property type="entry name" value="SDR_c"/>
    <property type="match status" value="1"/>
</dbReference>
<dbReference type="PRINTS" id="PR00080">
    <property type="entry name" value="SDRFAMILY"/>
</dbReference>
<comment type="caution">
    <text evidence="2">The sequence shown here is derived from an EMBL/GenBank/DDBJ whole genome shotgun (WGS) entry which is preliminary data.</text>
</comment>